<dbReference type="Proteomes" id="UP000461595">
    <property type="component" value="Unassembled WGS sequence"/>
</dbReference>
<dbReference type="InterPro" id="IPR010434">
    <property type="entry name" value="DUF1033"/>
</dbReference>
<name>A0A7X3G866_9STRE</name>
<comment type="caution">
    <text evidence="1">The sequence shown here is derived from an EMBL/GenBank/DDBJ whole genome shotgun (WGS) entry which is preliminary data.</text>
</comment>
<reference evidence="1 2" key="1">
    <citation type="submission" date="2019-12" db="EMBL/GenBank/DDBJ databases">
        <title>Microbes associate with the intestines of laboratory mice.</title>
        <authorList>
            <person name="Navarre W."/>
            <person name="Wong E."/>
        </authorList>
    </citation>
    <scope>NUCLEOTIDE SEQUENCE [LARGE SCALE GENOMIC DNA]</scope>
    <source>
        <strain evidence="1 2">NM51_B2-22</strain>
    </source>
</reference>
<dbReference type="Pfam" id="PF06279">
    <property type="entry name" value="DUF1033"/>
    <property type="match status" value="1"/>
</dbReference>
<protein>
    <submittedName>
        <fullName evidence="1">DUF1033 family protein</fullName>
    </submittedName>
</protein>
<evidence type="ECO:0000313" key="2">
    <source>
        <dbReference type="Proteomes" id="UP000461595"/>
    </source>
</evidence>
<dbReference type="AlphaFoldDB" id="A0A7X3G866"/>
<organism evidence="1 2">
    <name type="scientific">Streptococcus danieliae</name>
    <dbReference type="NCBI Taxonomy" id="747656"/>
    <lineage>
        <taxon>Bacteria</taxon>
        <taxon>Bacillati</taxon>
        <taxon>Bacillota</taxon>
        <taxon>Bacilli</taxon>
        <taxon>Lactobacillales</taxon>
        <taxon>Streptococcaceae</taxon>
        <taxon>Streptococcus</taxon>
    </lineage>
</organism>
<dbReference type="EMBL" id="WSRS01000021">
    <property type="protein sequence ID" value="MVX58727.1"/>
    <property type="molecule type" value="Genomic_DNA"/>
</dbReference>
<sequence>MWKLCIISSNKGNKFMYQVVELYGDCEPWWFTDDWQDDTVQVEAFETYTKALVFFQDRCSQYEQDYPEIRYEGETMAAFWKEGEERWCEECGDYIQQYHSLAVVQNGQILENLSTLNLEEFLSPKAHCQFDQGFRRA</sequence>
<proteinExistence type="predicted"/>
<accession>A0A7X3G866</accession>
<gene>
    <name evidence="1" type="ORF">E5983_03565</name>
</gene>
<evidence type="ECO:0000313" key="1">
    <source>
        <dbReference type="EMBL" id="MVX58727.1"/>
    </source>
</evidence>